<feature type="signal peptide" evidence="1">
    <location>
        <begin position="1"/>
        <end position="23"/>
    </location>
</feature>
<feature type="chain" id="PRO_5035173051" description="Solute-binding protein family 5 domain-containing protein" evidence="1">
    <location>
        <begin position="24"/>
        <end position="492"/>
    </location>
</feature>
<dbReference type="GO" id="GO:0043190">
    <property type="term" value="C:ATP-binding cassette (ABC) transporter complex"/>
    <property type="evidence" value="ECO:0007669"/>
    <property type="project" value="InterPro"/>
</dbReference>
<dbReference type="SUPFAM" id="SSF53850">
    <property type="entry name" value="Periplasmic binding protein-like II"/>
    <property type="match status" value="1"/>
</dbReference>
<protein>
    <recommendedName>
        <fullName evidence="2">Solute-binding protein family 5 domain-containing protein</fullName>
    </recommendedName>
</protein>
<organism evidence="3 4">
    <name type="scientific">Candidatus Sulfomarinibacter kjeldsenii</name>
    <dbReference type="NCBI Taxonomy" id="2885994"/>
    <lineage>
        <taxon>Bacteria</taxon>
        <taxon>Pseudomonadati</taxon>
        <taxon>Acidobacteriota</taxon>
        <taxon>Thermoanaerobaculia</taxon>
        <taxon>Thermoanaerobaculales</taxon>
        <taxon>Candidatus Sulfomarinibacteraceae</taxon>
        <taxon>Candidatus Sulfomarinibacter</taxon>
    </lineage>
</organism>
<dbReference type="EMBL" id="JACXWA010000075">
    <property type="protein sequence ID" value="MBD3870643.1"/>
    <property type="molecule type" value="Genomic_DNA"/>
</dbReference>
<keyword evidence="1" id="KW-0732">Signal</keyword>
<dbReference type="Gene3D" id="3.10.105.10">
    <property type="entry name" value="Dipeptide-binding Protein, Domain 3"/>
    <property type="match status" value="1"/>
</dbReference>
<reference evidence="3 4" key="1">
    <citation type="submission" date="2020-08" db="EMBL/GenBank/DDBJ databases">
        <title>Acidobacteriota in marine sediments use diverse sulfur dissimilation pathways.</title>
        <authorList>
            <person name="Wasmund K."/>
        </authorList>
    </citation>
    <scope>NUCLEOTIDE SEQUENCE [LARGE SCALE GENOMIC DNA]</scope>
    <source>
        <strain evidence="3">MAG AM3-A</strain>
    </source>
</reference>
<feature type="domain" description="Solute-binding protein family 5" evidence="2">
    <location>
        <begin position="70"/>
        <end position="408"/>
    </location>
</feature>
<dbReference type="PIRSF" id="PIRSF002741">
    <property type="entry name" value="MppA"/>
    <property type="match status" value="1"/>
</dbReference>
<dbReference type="Gene3D" id="3.40.190.10">
    <property type="entry name" value="Periplasmic binding protein-like II"/>
    <property type="match status" value="1"/>
</dbReference>
<dbReference type="InterPro" id="IPR030678">
    <property type="entry name" value="Peptide/Ni-bd"/>
</dbReference>
<sequence length="492" mass="54852">MKGHSRNLLTVVVVILASACAQAPPVKSLRMAYPHELVTMDPHAHGDAVTTLVLSALYETLVRCEPGQPVKPGLADSWTTPDEFTWRIHVRDGVRFHDGSKLTPEDVVSSIERARASRVLGHQLDEIERVELLEGDERTIEITTARPAPLLLTRFESVAIVPRDFNPANPVGTGPYKWRVGSIQGPVVLERWDDYWARAPDFDEVTIQFVSVREELAELLHNQKLDVVASVTSSYVKDHEAVQSWRVVALPAVATTYLGINVTRPPLDDLRVREAIDDVIDRSKLVAEIYSSGLATPATSLVSPEVFGFSPAHRRHGGDLDRARGLLADARFAPGTRLKLDYQERYESVVGPLVDSMAEVGIEIEPQLHQYESYYHRLETAENELFLFSWNFNIADASPFLDAVVHSREPLRGLGSFNAAAVSDSELDRLIEEAAHETRSETRLELLQLVLAEVGAVHAYLPLFQPAVLSLVQEPFDIVGRRVRPQNVRLKN</sequence>
<comment type="caution">
    <text evidence="3">The sequence shown here is derived from an EMBL/GenBank/DDBJ whole genome shotgun (WGS) entry which is preliminary data.</text>
</comment>
<dbReference type="Pfam" id="PF00496">
    <property type="entry name" value="SBP_bac_5"/>
    <property type="match status" value="1"/>
</dbReference>
<proteinExistence type="predicted"/>
<gene>
    <name evidence="3" type="ORF">IFJ97_04715</name>
</gene>
<dbReference type="GO" id="GO:0030288">
    <property type="term" value="C:outer membrane-bounded periplasmic space"/>
    <property type="evidence" value="ECO:0007669"/>
    <property type="project" value="UniProtKB-ARBA"/>
</dbReference>
<dbReference type="AlphaFoldDB" id="A0A8J6Y4B4"/>
<evidence type="ECO:0000313" key="4">
    <source>
        <dbReference type="Proteomes" id="UP000598633"/>
    </source>
</evidence>
<name>A0A8J6Y4B4_9BACT</name>
<evidence type="ECO:0000313" key="3">
    <source>
        <dbReference type="EMBL" id="MBD3870643.1"/>
    </source>
</evidence>
<dbReference type="GO" id="GO:0015833">
    <property type="term" value="P:peptide transport"/>
    <property type="evidence" value="ECO:0007669"/>
    <property type="project" value="TreeGrafter"/>
</dbReference>
<dbReference type="InterPro" id="IPR000914">
    <property type="entry name" value="SBP_5_dom"/>
</dbReference>
<evidence type="ECO:0000256" key="1">
    <source>
        <dbReference type="SAM" id="SignalP"/>
    </source>
</evidence>
<dbReference type="GO" id="GO:1904680">
    <property type="term" value="F:peptide transmembrane transporter activity"/>
    <property type="evidence" value="ECO:0007669"/>
    <property type="project" value="TreeGrafter"/>
</dbReference>
<dbReference type="PROSITE" id="PS51257">
    <property type="entry name" value="PROKAR_LIPOPROTEIN"/>
    <property type="match status" value="1"/>
</dbReference>
<dbReference type="PANTHER" id="PTHR30290">
    <property type="entry name" value="PERIPLASMIC BINDING COMPONENT OF ABC TRANSPORTER"/>
    <property type="match status" value="1"/>
</dbReference>
<accession>A0A8J6Y4B4</accession>
<dbReference type="Proteomes" id="UP000598633">
    <property type="component" value="Unassembled WGS sequence"/>
</dbReference>
<evidence type="ECO:0000259" key="2">
    <source>
        <dbReference type="Pfam" id="PF00496"/>
    </source>
</evidence>
<dbReference type="InterPro" id="IPR039424">
    <property type="entry name" value="SBP_5"/>
</dbReference>